<proteinExistence type="predicted"/>
<evidence type="ECO:0000313" key="2">
    <source>
        <dbReference type="Proteomes" id="UP000244956"/>
    </source>
</evidence>
<name>A0A2U2BAF8_9BACT</name>
<reference evidence="1 2" key="1">
    <citation type="submission" date="2018-05" db="EMBL/GenBank/DDBJ databases">
        <title>Marinilabilia rubrum sp. nov., isolated from saltern sediment.</title>
        <authorList>
            <person name="Zhang R."/>
        </authorList>
    </citation>
    <scope>NUCLEOTIDE SEQUENCE [LARGE SCALE GENOMIC DNA]</scope>
    <source>
        <strain evidence="1 2">WTE16</strain>
    </source>
</reference>
<dbReference type="Proteomes" id="UP000244956">
    <property type="component" value="Unassembled WGS sequence"/>
</dbReference>
<sequence>MENSDSQNRFRKILEGFKEADDFNASFKEFFIDRLCRIIEDRYPTLEFSEKMAEHLVLYAENTISYTESVIDKDASFPDFRKKEEVIRMKSVVKKLPDFCEDTEFVDRINSEAKMCMVKFFPEIYDLSGDGFRLLDVNARFFNHGFLSNLSETRETVR</sequence>
<protein>
    <submittedName>
        <fullName evidence="1">Uncharacterized protein</fullName>
    </submittedName>
</protein>
<gene>
    <name evidence="1" type="ORF">DDZ16_06725</name>
</gene>
<accession>A0A2U2BAF8</accession>
<dbReference type="AlphaFoldDB" id="A0A2U2BAF8"/>
<keyword evidence="2" id="KW-1185">Reference proteome</keyword>
<evidence type="ECO:0000313" key="1">
    <source>
        <dbReference type="EMBL" id="PWE00050.1"/>
    </source>
</evidence>
<dbReference type="RefSeq" id="WP_109263673.1">
    <property type="nucleotide sequence ID" value="NZ_QEWP01000004.1"/>
</dbReference>
<dbReference type="OrthoDB" id="1121810at2"/>
<organism evidence="1 2">
    <name type="scientific">Marinilabilia rubra</name>
    <dbReference type="NCBI Taxonomy" id="2162893"/>
    <lineage>
        <taxon>Bacteria</taxon>
        <taxon>Pseudomonadati</taxon>
        <taxon>Bacteroidota</taxon>
        <taxon>Bacteroidia</taxon>
        <taxon>Marinilabiliales</taxon>
        <taxon>Marinilabiliaceae</taxon>
        <taxon>Marinilabilia</taxon>
    </lineage>
</organism>
<comment type="caution">
    <text evidence="1">The sequence shown here is derived from an EMBL/GenBank/DDBJ whole genome shotgun (WGS) entry which is preliminary data.</text>
</comment>
<dbReference type="EMBL" id="QEWP01000004">
    <property type="protein sequence ID" value="PWE00050.1"/>
    <property type="molecule type" value="Genomic_DNA"/>
</dbReference>